<sequence length="88" mass="9996">MLESASHQLPFLRCFFRTTVQSAAGYITHCSPSHNSPEPHAKVTPSRNQPSTQQYVRSLKGYRTGIFIRPRHRPVSILIITSSFVHPH</sequence>
<reference evidence="2" key="1">
    <citation type="journal article" date="2020" name="Stud. Mycol.">
        <title>101 Dothideomycetes genomes: a test case for predicting lifestyles and emergence of pathogens.</title>
        <authorList>
            <person name="Haridas S."/>
            <person name="Albert R."/>
            <person name="Binder M."/>
            <person name="Bloem J."/>
            <person name="Labutti K."/>
            <person name="Salamov A."/>
            <person name="Andreopoulos B."/>
            <person name="Baker S."/>
            <person name="Barry K."/>
            <person name="Bills G."/>
            <person name="Bluhm B."/>
            <person name="Cannon C."/>
            <person name="Castanera R."/>
            <person name="Culley D."/>
            <person name="Daum C."/>
            <person name="Ezra D."/>
            <person name="Gonzalez J."/>
            <person name="Henrissat B."/>
            <person name="Kuo A."/>
            <person name="Liang C."/>
            <person name="Lipzen A."/>
            <person name="Lutzoni F."/>
            <person name="Magnuson J."/>
            <person name="Mondo S."/>
            <person name="Nolan M."/>
            <person name="Ohm R."/>
            <person name="Pangilinan J."/>
            <person name="Park H.-J."/>
            <person name="Ramirez L."/>
            <person name="Alfaro M."/>
            <person name="Sun H."/>
            <person name="Tritt A."/>
            <person name="Yoshinaga Y."/>
            <person name="Zwiers L.-H."/>
            <person name="Turgeon B."/>
            <person name="Goodwin S."/>
            <person name="Spatafora J."/>
            <person name="Crous P."/>
            <person name="Grigoriev I."/>
        </authorList>
    </citation>
    <scope>NUCLEOTIDE SEQUENCE</scope>
    <source>
        <strain evidence="2">CBS 122367</strain>
    </source>
</reference>
<gene>
    <name evidence="2" type="ORF">K458DRAFT_5740</name>
</gene>
<proteinExistence type="predicted"/>
<evidence type="ECO:0000313" key="2">
    <source>
        <dbReference type="EMBL" id="KAF2691806.1"/>
    </source>
</evidence>
<keyword evidence="3" id="KW-1185">Reference proteome</keyword>
<protein>
    <submittedName>
        <fullName evidence="2">Uncharacterized protein</fullName>
    </submittedName>
</protein>
<evidence type="ECO:0000313" key="3">
    <source>
        <dbReference type="Proteomes" id="UP000799291"/>
    </source>
</evidence>
<dbReference type="Proteomes" id="UP000799291">
    <property type="component" value="Unassembled WGS sequence"/>
</dbReference>
<organism evidence="2 3">
    <name type="scientific">Lentithecium fluviatile CBS 122367</name>
    <dbReference type="NCBI Taxonomy" id="1168545"/>
    <lineage>
        <taxon>Eukaryota</taxon>
        <taxon>Fungi</taxon>
        <taxon>Dikarya</taxon>
        <taxon>Ascomycota</taxon>
        <taxon>Pezizomycotina</taxon>
        <taxon>Dothideomycetes</taxon>
        <taxon>Pleosporomycetidae</taxon>
        <taxon>Pleosporales</taxon>
        <taxon>Massarineae</taxon>
        <taxon>Lentitheciaceae</taxon>
        <taxon>Lentithecium</taxon>
    </lineage>
</organism>
<feature type="region of interest" description="Disordered" evidence="1">
    <location>
        <begin position="31"/>
        <end position="52"/>
    </location>
</feature>
<name>A0A6G1JMT9_9PLEO</name>
<dbReference type="AlphaFoldDB" id="A0A6G1JMT9"/>
<evidence type="ECO:0000256" key="1">
    <source>
        <dbReference type="SAM" id="MobiDB-lite"/>
    </source>
</evidence>
<dbReference type="EMBL" id="MU005569">
    <property type="protein sequence ID" value="KAF2691806.1"/>
    <property type="molecule type" value="Genomic_DNA"/>
</dbReference>
<accession>A0A6G1JMT9</accession>